<accession>A0A0L7L967</accession>
<evidence type="ECO:0000313" key="5">
    <source>
        <dbReference type="Proteomes" id="UP000037510"/>
    </source>
</evidence>
<sequence>MLFILILWILTNIAYTASGNAGSTIFYNRHGGTECWNEDDIVKLRARQVFEEVLSAQIHPDEINGKYLRDMLRYYRTTLHSVQTDDDPHLATLLKEAIADTIGAHLRNEVLPIARYAFYAGYVPYKSAKQIHDFFDEIKYLLNTQGLGWRQPELAPQWSNITVAKILIGTNSFFDPCTCLVTKRDSNSCIHLPTPRLDDGVKPSAIALPFKTGGLLSLTSPNSDNALLKYYTTAARCILSSSPENCRHSDFLSFNNELWNWMKQDVAPHLADEKLYTAYGGVLRIAAAVQSYGKGLSRRNLFEDLDDAYLTKWRPWESLTQPYIYINADLSPKIYIGAVIAVAVAIYLIIILFNYLCVSNPCRCKERSVPGASTFSKEVAYAKVESSIPAMLPHQSTIYYSDKKRSKRTPSKTKSASLGSIRTQKVHDMNENAEKLMEIIMSGNEENAVESSLSESDECENVIETMRPNSPPKIDTSISQIRIQRNTGQQSKKPMFTTSSVTHDTYGVDQKASDSVWSESESSTSQSVSSTSSKTSKSCSSRDLAWARRVISQHTSSSKTYTSRTELDQNSFTTPPSQR</sequence>
<feature type="chain" id="PRO_5005573089" evidence="3">
    <location>
        <begin position="17"/>
        <end position="579"/>
    </location>
</feature>
<feature type="compositionally biased region" description="Polar residues" evidence="1">
    <location>
        <begin position="552"/>
        <end position="579"/>
    </location>
</feature>
<feature type="region of interest" description="Disordered" evidence="1">
    <location>
        <begin position="485"/>
        <end position="504"/>
    </location>
</feature>
<keyword evidence="2" id="KW-1133">Transmembrane helix</keyword>
<protein>
    <submittedName>
        <fullName evidence="4">Uncharacterized protein</fullName>
    </submittedName>
</protein>
<dbReference type="Proteomes" id="UP000037510">
    <property type="component" value="Unassembled WGS sequence"/>
</dbReference>
<keyword evidence="5" id="KW-1185">Reference proteome</keyword>
<proteinExistence type="predicted"/>
<organism evidence="4 5">
    <name type="scientific">Operophtera brumata</name>
    <name type="common">Winter moth</name>
    <name type="synonym">Phalaena brumata</name>
    <dbReference type="NCBI Taxonomy" id="104452"/>
    <lineage>
        <taxon>Eukaryota</taxon>
        <taxon>Metazoa</taxon>
        <taxon>Ecdysozoa</taxon>
        <taxon>Arthropoda</taxon>
        <taxon>Hexapoda</taxon>
        <taxon>Insecta</taxon>
        <taxon>Pterygota</taxon>
        <taxon>Neoptera</taxon>
        <taxon>Endopterygota</taxon>
        <taxon>Lepidoptera</taxon>
        <taxon>Glossata</taxon>
        <taxon>Ditrysia</taxon>
        <taxon>Geometroidea</taxon>
        <taxon>Geometridae</taxon>
        <taxon>Larentiinae</taxon>
        <taxon>Operophtera</taxon>
    </lineage>
</organism>
<feature type="transmembrane region" description="Helical" evidence="2">
    <location>
        <begin position="334"/>
        <end position="358"/>
    </location>
</feature>
<evidence type="ECO:0000256" key="3">
    <source>
        <dbReference type="SAM" id="SignalP"/>
    </source>
</evidence>
<feature type="compositionally biased region" description="Polar residues" evidence="1">
    <location>
        <begin position="485"/>
        <end position="503"/>
    </location>
</feature>
<comment type="caution">
    <text evidence="4">The sequence shown here is derived from an EMBL/GenBank/DDBJ whole genome shotgun (WGS) entry which is preliminary data.</text>
</comment>
<gene>
    <name evidence="4" type="ORF">OBRU01_13124</name>
</gene>
<keyword evidence="3" id="KW-0732">Signal</keyword>
<dbReference type="EMBL" id="JTDY01002253">
    <property type="protein sequence ID" value="KOB71791.1"/>
    <property type="molecule type" value="Genomic_DNA"/>
</dbReference>
<evidence type="ECO:0000256" key="1">
    <source>
        <dbReference type="SAM" id="MobiDB-lite"/>
    </source>
</evidence>
<name>A0A0L7L967_OPEBR</name>
<dbReference type="AlphaFoldDB" id="A0A0L7L967"/>
<keyword evidence="2" id="KW-0812">Transmembrane</keyword>
<evidence type="ECO:0000313" key="4">
    <source>
        <dbReference type="EMBL" id="KOB71791.1"/>
    </source>
</evidence>
<evidence type="ECO:0000256" key="2">
    <source>
        <dbReference type="SAM" id="Phobius"/>
    </source>
</evidence>
<feature type="compositionally biased region" description="Low complexity" evidence="1">
    <location>
        <begin position="513"/>
        <end position="541"/>
    </location>
</feature>
<feature type="region of interest" description="Disordered" evidence="1">
    <location>
        <begin position="512"/>
        <end position="579"/>
    </location>
</feature>
<keyword evidence="2" id="KW-0472">Membrane</keyword>
<dbReference type="STRING" id="104452.A0A0L7L967"/>
<feature type="signal peptide" evidence="3">
    <location>
        <begin position="1"/>
        <end position="16"/>
    </location>
</feature>
<reference evidence="4 5" key="1">
    <citation type="journal article" date="2015" name="Genome Biol. Evol.">
        <title>The genome of winter moth (Operophtera brumata) provides a genomic perspective on sexual dimorphism and phenology.</title>
        <authorList>
            <person name="Derks M.F."/>
            <person name="Smit S."/>
            <person name="Salis L."/>
            <person name="Schijlen E."/>
            <person name="Bossers A."/>
            <person name="Mateman C."/>
            <person name="Pijl A.S."/>
            <person name="de Ridder D."/>
            <person name="Groenen M.A."/>
            <person name="Visser M.E."/>
            <person name="Megens H.J."/>
        </authorList>
    </citation>
    <scope>NUCLEOTIDE SEQUENCE [LARGE SCALE GENOMIC DNA]</scope>
    <source>
        <strain evidence="4">WM2013NL</strain>
        <tissue evidence="4">Head and thorax</tissue>
    </source>
</reference>